<dbReference type="Pfam" id="PF06941">
    <property type="entry name" value="NT5C"/>
    <property type="match status" value="1"/>
</dbReference>
<gene>
    <name evidence="3" type="ORF">COU14_00860</name>
</gene>
<dbReference type="GO" id="GO:0009264">
    <property type="term" value="P:deoxyribonucleotide catabolic process"/>
    <property type="evidence" value="ECO:0007669"/>
    <property type="project" value="InterPro"/>
</dbReference>
<dbReference type="SUPFAM" id="SSF56784">
    <property type="entry name" value="HAD-like"/>
    <property type="match status" value="1"/>
</dbReference>
<dbReference type="AlphaFoldDB" id="A0A2H0UI55"/>
<proteinExistence type="inferred from homology"/>
<dbReference type="GO" id="GO:0008253">
    <property type="term" value="F:5'-nucleotidase activity"/>
    <property type="evidence" value="ECO:0007669"/>
    <property type="project" value="InterPro"/>
</dbReference>
<comment type="similarity">
    <text evidence="1">Belongs to the 5'(3')-deoxyribonucleotidase family.</text>
</comment>
<reference evidence="4" key="1">
    <citation type="submission" date="2017-09" db="EMBL/GenBank/DDBJ databases">
        <title>Depth-based differentiation of microbial function through sediment-hosted aquifers and enrichment of novel symbionts in the deep terrestrial subsurface.</title>
        <authorList>
            <person name="Probst A.J."/>
            <person name="Ladd B."/>
            <person name="Jarett J.K."/>
            <person name="Geller-Mcgrath D.E."/>
            <person name="Sieber C.M.K."/>
            <person name="Emerson J.B."/>
            <person name="Anantharaman K."/>
            <person name="Thomas B.C."/>
            <person name="Malmstrom R."/>
            <person name="Stieglmeier M."/>
            <person name="Klingl A."/>
            <person name="Woyke T."/>
            <person name="Ryan C.M."/>
            <person name="Banfield J.F."/>
        </authorList>
    </citation>
    <scope>NUCLEOTIDE SEQUENCE [LARGE SCALE GENOMIC DNA]</scope>
</reference>
<evidence type="ECO:0000313" key="4">
    <source>
        <dbReference type="Proteomes" id="UP000229612"/>
    </source>
</evidence>
<dbReference type="InterPro" id="IPR052419">
    <property type="entry name" value="5_3-deoxyribonucleotidase-like"/>
</dbReference>
<accession>A0A2H0UI55</accession>
<feature type="active site" description="Nucleophile" evidence="2">
    <location>
        <position position="14"/>
    </location>
</feature>
<sequence length="204" mass="23428">MNLSRTTKKVIAVDFDDVLMHFNTSFLTFHNRLFGTNLVYENLTRYDDWEVVYGCDKQTMAERAKHFYHSPDHMLVPPVSGAVEAIKLLSETYSLQIVTSRPDSTRSPTLKWLDNHFPSLFHDFHFTNIYAGALNVKPKPKSEVCREIGAVLLIDDAMKHARDVAESGIPALLPDRPWNQEGEPSGVHRVHSWEEIVKWVHENV</sequence>
<evidence type="ECO:0000313" key="3">
    <source>
        <dbReference type="EMBL" id="PIR86079.1"/>
    </source>
</evidence>
<protein>
    <recommendedName>
        <fullName evidence="5">Nucleotidase</fullName>
    </recommendedName>
</protein>
<dbReference type="Gene3D" id="3.40.50.1000">
    <property type="entry name" value="HAD superfamily/HAD-like"/>
    <property type="match status" value="1"/>
</dbReference>
<dbReference type="Proteomes" id="UP000229612">
    <property type="component" value="Unassembled WGS sequence"/>
</dbReference>
<organism evidence="3 4">
    <name type="scientific">Candidatus Kaiserbacteria bacterium CG10_big_fil_rev_8_21_14_0_10_44_10</name>
    <dbReference type="NCBI Taxonomy" id="1974606"/>
    <lineage>
        <taxon>Bacteria</taxon>
        <taxon>Candidatus Kaiseribacteriota</taxon>
    </lineage>
</organism>
<dbReference type="PANTHER" id="PTHR35134:SF2">
    <property type="entry name" value="NUCLEOTIDASE YQFW-RELATED"/>
    <property type="match status" value="1"/>
</dbReference>
<evidence type="ECO:0000256" key="2">
    <source>
        <dbReference type="PIRSR" id="PIRSR610708-1"/>
    </source>
</evidence>
<name>A0A2H0UI55_9BACT</name>
<dbReference type="InterPro" id="IPR010708">
    <property type="entry name" value="5'(3')-deoxyribonucleotidase"/>
</dbReference>
<dbReference type="InterPro" id="IPR023214">
    <property type="entry name" value="HAD_sf"/>
</dbReference>
<evidence type="ECO:0000256" key="1">
    <source>
        <dbReference type="ARBA" id="ARBA00009589"/>
    </source>
</evidence>
<dbReference type="PANTHER" id="PTHR35134">
    <property type="entry name" value="NUCLEOTIDASE YQFW-RELATED"/>
    <property type="match status" value="1"/>
</dbReference>
<feature type="active site" description="Proton donor" evidence="2">
    <location>
        <position position="16"/>
    </location>
</feature>
<evidence type="ECO:0008006" key="5">
    <source>
        <dbReference type="Google" id="ProtNLM"/>
    </source>
</evidence>
<dbReference type="InterPro" id="IPR036412">
    <property type="entry name" value="HAD-like_sf"/>
</dbReference>
<comment type="caution">
    <text evidence="3">The sequence shown here is derived from an EMBL/GenBank/DDBJ whole genome shotgun (WGS) entry which is preliminary data.</text>
</comment>
<dbReference type="EMBL" id="PFBG01000011">
    <property type="protein sequence ID" value="PIR86079.1"/>
    <property type="molecule type" value="Genomic_DNA"/>
</dbReference>